<name>A0A1Q2M6M6_9GAMM</name>
<dbReference type="PANTHER" id="PTHR28026:SF9">
    <property type="entry name" value="2-HYDROXY-PALMITIC ACID DIOXYGENASE MPO1"/>
    <property type="match status" value="1"/>
</dbReference>
<dbReference type="GO" id="GO:0016020">
    <property type="term" value="C:membrane"/>
    <property type="evidence" value="ECO:0007669"/>
    <property type="project" value="GOC"/>
</dbReference>
<dbReference type="PANTHER" id="PTHR28026">
    <property type="entry name" value="DUF962 DOMAIN PROTEIN (AFU_ORTHOLOGUE AFUA_8G05310)"/>
    <property type="match status" value="1"/>
</dbReference>
<organism evidence="2 3">
    <name type="scientific">Microbulbifer agarilyticus</name>
    <dbReference type="NCBI Taxonomy" id="260552"/>
    <lineage>
        <taxon>Bacteria</taxon>
        <taxon>Pseudomonadati</taxon>
        <taxon>Pseudomonadota</taxon>
        <taxon>Gammaproteobacteria</taxon>
        <taxon>Cellvibrionales</taxon>
        <taxon>Microbulbiferaceae</taxon>
        <taxon>Microbulbifer</taxon>
    </lineage>
</organism>
<dbReference type="RefSeq" id="WP_077405380.1">
    <property type="nucleotide sequence ID" value="NZ_CP019650.1"/>
</dbReference>
<feature type="transmembrane region" description="Helical" evidence="1">
    <location>
        <begin position="76"/>
        <end position="93"/>
    </location>
</feature>
<dbReference type="Proteomes" id="UP000188219">
    <property type="component" value="Chromosome"/>
</dbReference>
<reference evidence="2" key="1">
    <citation type="submission" date="2017-02" db="EMBL/GenBank/DDBJ databases">
        <title>Genome of Microbulbifer agarilyticus GP101.</title>
        <authorList>
            <person name="Jung J."/>
            <person name="Bae S.S."/>
            <person name="Baek K."/>
        </authorList>
    </citation>
    <scope>NUCLEOTIDE SEQUENCE [LARGE SCALE GENOMIC DNA]</scope>
    <source>
        <strain evidence="2">GP101</strain>
    </source>
</reference>
<protein>
    <recommendedName>
        <fullName evidence="4">DUF962 domain-containing protein</fullName>
    </recommendedName>
</protein>
<sequence length="154" mass="17567">MRTAQQWFSEYGESHQNSTNKAIHWIAVPVIYFTVVGLLWAIPQPDWMAALPWLNWAVAAMVPTMLFYLLMSFPVGLGMIALSLICLGICSALERAGLSVLWWSVGLFVVMWVFQFIGHHIEGKKPSFFKDLQFLLIGPAWVIGFLYRKLGIKY</sequence>
<accession>A0A1Q2M6M6</accession>
<gene>
    <name evidence="2" type="ORF">Mag101_12315</name>
</gene>
<dbReference type="KEGG" id="maga:Mag101_12315"/>
<feature type="transmembrane region" description="Helical" evidence="1">
    <location>
        <begin position="127"/>
        <end position="147"/>
    </location>
</feature>
<feature type="transmembrane region" description="Helical" evidence="1">
    <location>
        <begin position="22"/>
        <end position="41"/>
    </location>
</feature>
<dbReference type="InterPro" id="IPR009305">
    <property type="entry name" value="Mpo1-like"/>
</dbReference>
<evidence type="ECO:0000313" key="3">
    <source>
        <dbReference type="Proteomes" id="UP000188219"/>
    </source>
</evidence>
<dbReference type="Pfam" id="PF06127">
    <property type="entry name" value="Mpo1-like"/>
    <property type="match status" value="1"/>
</dbReference>
<keyword evidence="1" id="KW-0472">Membrane</keyword>
<feature type="transmembrane region" description="Helical" evidence="1">
    <location>
        <begin position="100"/>
        <end position="121"/>
    </location>
</feature>
<dbReference type="GO" id="GO:0046521">
    <property type="term" value="P:sphingoid catabolic process"/>
    <property type="evidence" value="ECO:0007669"/>
    <property type="project" value="TreeGrafter"/>
</dbReference>
<proteinExistence type="predicted"/>
<dbReference type="eggNOG" id="COG4539">
    <property type="taxonomic scope" value="Bacteria"/>
</dbReference>
<dbReference type="AlphaFoldDB" id="A0A1Q2M6M6"/>
<keyword evidence="3" id="KW-1185">Reference proteome</keyword>
<keyword evidence="1" id="KW-0812">Transmembrane</keyword>
<dbReference type="OrthoDB" id="5515308at2"/>
<dbReference type="STRING" id="260552.Mag101_12315"/>
<evidence type="ECO:0000256" key="1">
    <source>
        <dbReference type="SAM" id="Phobius"/>
    </source>
</evidence>
<evidence type="ECO:0000313" key="2">
    <source>
        <dbReference type="EMBL" id="AQQ68331.1"/>
    </source>
</evidence>
<evidence type="ECO:0008006" key="4">
    <source>
        <dbReference type="Google" id="ProtNLM"/>
    </source>
</evidence>
<keyword evidence="1" id="KW-1133">Transmembrane helix</keyword>
<dbReference type="EMBL" id="CP019650">
    <property type="protein sequence ID" value="AQQ68331.1"/>
    <property type="molecule type" value="Genomic_DNA"/>
</dbReference>